<dbReference type="GO" id="GO:0006121">
    <property type="term" value="P:mitochondrial electron transport, succinate to ubiquinone"/>
    <property type="evidence" value="ECO:0007669"/>
    <property type="project" value="TreeGrafter"/>
</dbReference>
<dbReference type="PANTHER" id="PTHR10978">
    <property type="entry name" value="SUCCINATE DEHYDROGENASE CYTOCHROME B560 SUBUNIT"/>
    <property type="match status" value="1"/>
</dbReference>
<evidence type="ECO:0000256" key="3">
    <source>
        <dbReference type="ARBA" id="ARBA00022617"/>
    </source>
</evidence>
<name>A0A8T3C788_DENNO</name>
<evidence type="ECO:0000313" key="9">
    <source>
        <dbReference type="EMBL" id="KAI0529680.1"/>
    </source>
</evidence>
<evidence type="ECO:0000313" key="10">
    <source>
        <dbReference type="Proteomes" id="UP000829196"/>
    </source>
</evidence>
<dbReference type="OrthoDB" id="588261at2759"/>
<dbReference type="InterPro" id="IPR034804">
    <property type="entry name" value="SQR/QFR_C/D"/>
</dbReference>
<evidence type="ECO:0000256" key="5">
    <source>
        <dbReference type="ARBA" id="ARBA00022723"/>
    </source>
</evidence>
<evidence type="ECO:0008006" key="11">
    <source>
        <dbReference type="Google" id="ProtNLM"/>
    </source>
</evidence>
<evidence type="ECO:0000256" key="7">
    <source>
        <dbReference type="ARBA" id="ARBA00023004"/>
    </source>
</evidence>
<dbReference type="GO" id="GO:0045273">
    <property type="term" value="C:respiratory chain complex II (succinate dehydrogenase)"/>
    <property type="evidence" value="ECO:0007669"/>
    <property type="project" value="UniProtKB-ARBA"/>
</dbReference>
<comment type="subunit">
    <text evidence="2">Component of complex II composed of eight subunits in plants: four classical SDH subunits SDH1, SDH2, SDH3 and SDH4 (a flavoprotein (FP), an iron-sulfur protein (IP), and a cytochrome b composed of a large and a small subunit.), as well as four subunits unknown in mitochondria from bacteria and heterotrophic eukaryotes.</text>
</comment>
<keyword evidence="7" id="KW-0408">Iron</keyword>
<reference evidence="9" key="1">
    <citation type="journal article" date="2022" name="Front. Genet.">
        <title>Chromosome-Scale Assembly of the Dendrobium nobile Genome Provides Insights Into the Molecular Mechanism of the Biosynthesis of the Medicinal Active Ingredient of Dendrobium.</title>
        <authorList>
            <person name="Xu Q."/>
            <person name="Niu S.-C."/>
            <person name="Li K.-L."/>
            <person name="Zheng P.-J."/>
            <person name="Zhang X.-J."/>
            <person name="Jia Y."/>
            <person name="Liu Y."/>
            <person name="Niu Y.-X."/>
            <person name="Yu L.-H."/>
            <person name="Chen D.-F."/>
            <person name="Zhang G.-Q."/>
        </authorList>
    </citation>
    <scope>NUCLEOTIDE SEQUENCE</scope>
    <source>
        <tissue evidence="9">Leaf</tissue>
    </source>
</reference>
<dbReference type="EMBL" id="JAGYWB010000002">
    <property type="protein sequence ID" value="KAI0529680.1"/>
    <property type="molecule type" value="Genomic_DNA"/>
</dbReference>
<evidence type="ECO:0000256" key="6">
    <source>
        <dbReference type="ARBA" id="ARBA00022989"/>
    </source>
</evidence>
<keyword evidence="6" id="KW-1133">Transmembrane helix</keyword>
<evidence type="ECO:0000256" key="8">
    <source>
        <dbReference type="ARBA" id="ARBA00023136"/>
    </source>
</evidence>
<keyword evidence="4" id="KW-0812">Transmembrane</keyword>
<dbReference type="GO" id="GO:0006099">
    <property type="term" value="P:tricarboxylic acid cycle"/>
    <property type="evidence" value="ECO:0007669"/>
    <property type="project" value="InterPro"/>
</dbReference>
<dbReference type="GO" id="GO:0005743">
    <property type="term" value="C:mitochondrial inner membrane"/>
    <property type="evidence" value="ECO:0007669"/>
    <property type="project" value="UniProtKB-SubCell"/>
</dbReference>
<keyword evidence="8" id="KW-0472">Membrane</keyword>
<evidence type="ECO:0000256" key="4">
    <source>
        <dbReference type="ARBA" id="ARBA00022692"/>
    </source>
</evidence>
<dbReference type="GO" id="GO:0009055">
    <property type="term" value="F:electron transfer activity"/>
    <property type="evidence" value="ECO:0007669"/>
    <property type="project" value="InterPro"/>
</dbReference>
<dbReference type="PANTHER" id="PTHR10978:SF18">
    <property type="entry name" value="SUCCINATE DEHYDROGENASE SUBUNIT 3-1, MITOCHONDRIAL"/>
    <property type="match status" value="1"/>
</dbReference>
<dbReference type="Proteomes" id="UP000829196">
    <property type="component" value="Unassembled WGS sequence"/>
</dbReference>
<evidence type="ECO:0000256" key="2">
    <source>
        <dbReference type="ARBA" id="ARBA00011313"/>
    </source>
</evidence>
<dbReference type="SMR" id="A0A8T3C788"/>
<dbReference type="GO" id="GO:0046872">
    <property type="term" value="F:metal ion binding"/>
    <property type="evidence" value="ECO:0007669"/>
    <property type="project" value="UniProtKB-KW"/>
</dbReference>
<sequence length="67" mass="7090">MGCGNSAFHGTQLISESANGAYLNRPLSPHLLLKKPQLSAAYLISHRIFGVGVICAVSTVSEVLHTL</sequence>
<accession>A0A8T3C788</accession>
<keyword evidence="5" id="KW-0479">Metal-binding</keyword>
<evidence type="ECO:0000256" key="1">
    <source>
        <dbReference type="ARBA" id="ARBA00004434"/>
    </source>
</evidence>
<comment type="caution">
    <text evidence="9">The sequence shown here is derived from an EMBL/GenBank/DDBJ whole genome shotgun (WGS) entry which is preliminary data.</text>
</comment>
<dbReference type="InterPro" id="IPR014314">
    <property type="entry name" value="Succ_DH_cytb556"/>
</dbReference>
<dbReference type="Gene3D" id="1.20.1300.10">
    <property type="entry name" value="Fumarate reductase/succinate dehydrogenase, transmembrane subunit"/>
    <property type="match status" value="1"/>
</dbReference>
<keyword evidence="3" id="KW-0349">Heme</keyword>
<comment type="subcellular location">
    <subcellularLocation>
        <location evidence="1">Mitochondrion inner membrane</location>
        <topology evidence="1">Single-pass membrane protein</topology>
    </subcellularLocation>
</comment>
<organism evidence="9 10">
    <name type="scientific">Dendrobium nobile</name>
    <name type="common">Orchid</name>
    <dbReference type="NCBI Taxonomy" id="94219"/>
    <lineage>
        <taxon>Eukaryota</taxon>
        <taxon>Viridiplantae</taxon>
        <taxon>Streptophyta</taxon>
        <taxon>Embryophyta</taxon>
        <taxon>Tracheophyta</taxon>
        <taxon>Spermatophyta</taxon>
        <taxon>Magnoliopsida</taxon>
        <taxon>Liliopsida</taxon>
        <taxon>Asparagales</taxon>
        <taxon>Orchidaceae</taxon>
        <taxon>Epidendroideae</taxon>
        <taxon>Malaxideae</taxon>
        <taxon>Dendrobiinae</taxon>
        <taxon>Dendrobium</taxon>
    </lineage>
</organism>
<keyword evidence="10" id="KW-1185">Reference proteome</keyword>
<proteinExistence type="predicted"/>
<dbReference type="AlphaFoldDB" id="A0A8T3C788"/>
<gene>
    <name evidence="9" type="ORF">KFK09_002234</name>
</gene>
<protein>
    <recommendedName>
        <fullName evidence="11">Succinate dehydrogenase subunit 3</fullName>
    </recommendedName>
</protein>